<dbReference type="PROSITE" id="PS50893">
    <property type="entry name" value="ABC_TRANSPORTER_2"/>
    <property type="match status" value="1"/>
</dbReference>
<name>A0A212IW64_9BACT</name>
<evidence type="ECO:0000256" key="3">
    <source>
        <dbReference type="ARBA" id="ARBA00022840"/>
    </source>
</evidence>
<dbReference type="GO" id="GO:0098796">
    <property type="term" value="C:membrane protein complex"/>
    <property type="evidence" value="ECO:0007669"/>
    <property type="project" value="UniProtKB-ARBA"/>
</dbReference>
<dbReference type="CDD" id="cd03255">
    <property type="entry name" value="ABC_MJ0796_LolCDE_FtsE"/>
    <property type="match status" value="1"/>
</dbReference>
<dbReference type="Gene3D" id="3.40.50.300">
    <property type="entry name" value="P-loop containing nucleotide triphosphate hydrolases"/>
    <property type="match status" value="1"/>
</dbReference>
<comment type="similarity">
    <text evidence="5">Belongs to the ABC transporter superfamily. Macrolide exporter (TC 3.A.1.122) family.</text>
</comment>
<keyword evidence="4" id="KW-1278">Translocase</keyword>
<dbReference type="InterPro" id="IPR027417">
    <property type="entry name" value="P-loop_NTPase"/>
</dbReference>
<keyword evidence="3" id="KW-0067">ATP-binding</keyword>
<dbReference type="PANTHER" id="PTHR42798">
    <property type="entry name" value="LIPOPROTEIN-RELEASING SYSTEM ATP-BINDING PROTEIN LOLD"/>
    <property type="match status" value="1"/>
</dbReference>
<organism evidence="7">
    <name type="scientific">uncultured Dysgonomonas sp</name>
    <dbReference type="NCBI Taxonomy" id="206096"/>
    <lineage>
        <taxon>Bacteria</taxon>
        <taxon>Pseudomonadati</taxon>
        <taxon>Bacteroidota</taxon>
        <taxon>Bacteroidia</taxon>
        <taxon>Bacteroidales</taxon>
        <taxon>Dysgonomonadaceae</taxon>
        <taxon>Dysgonomonas</taxon>
        <taxon>environmental samples</taxon>
    </lineage>
</organism>
<sequence>MSIINLQGITKIYRTKEVETVALENVNLEVEKGDFLSVMGPSGCGKSTMLNIMGLLDVATNGKVLINGTETNKMKDKEMAEFRNKTLGFVFQSFHLINSLNVLDNVELPLLYRKSGDTSRRELAKHVLEKVGLSHRMKHFPSQLSGGQCQRVAIARAIIGNPQIILADEPTGNLDSKMGTEIMDLLFELNNEGTTIVMVTHDELIAKTTKRIVRFFDGRRVE</sequence>
<evidence type="ECO:0000313" key="7">
    <source>
        <dbReference type="EMBL" id="SBV91458.1"/>
    </source>
</evidence>
<dbReference type="InterPro" id="IPR017871">
    <property type="entry name" value="ABC_transporter-like_CS"/>
</dbReference>
<evidence type="ECO:0000256" key="4">
    <source>
        <dbReference type="ARBA" id="ARBA00022967"/>
    </source>
</evidence>
<dbReference type="AlphaFoldDB" id="A0A212IW64"/>
<dbReference type="GO" id="GO:0022857">
    <property type="term" value="F:transmembrane transporter activity"/>
    <property type="evidence" value="ECO:0007669"/>
    <property type="project" value="UniProtKB-ARBA"/>
</dbReference>
<protein>
    <recommendedName>
        <fullName evidence="6">ABC transporter domain-containing protein</fullName>
    </recommendedName>
</protein>
<dbReference type="FunFam" id="3.40.50.300:FF:000032">
    <property type="entry name" value="Export ABC transporter ATP-binding protein"/>
    <property type="match status" value="1"/>
</dbReference>
<dbReference type="InterPro" id="IPR003593">
    <property type="entry name" value="AAA+_ATPase"/>
</dbReference>
<dbReference type="SUPFAM" id="SSF52540">
    <property type="entry name" value="P-loop containing nucleoside triphosphate hydrolases"/>
    <property type="match status" value="1"/>
</dbReference>
<evidence type="ECO:0000256" key="5">
    <source>
        <dbReference type="ARBA" id="ARBA00038388"/>
    </source>
</evidence>
<evidence type="ECO:0000256" key="2">
    <source>
        <dbReference type="ARBA" id="ARBA00022741"/>
    </source>
</evidence>
<dbReference type="EMBL" id="FLUL01000001">
    <property type="protein sequence ID" value="SBV91458.1"/>
    <property type="molecule type" value="Genomic_DNA"/>
</dbReference>
<dbReference type="InterPro" id="IPR003439">
    <property type="entry name" value="ABC_transporter-like_ATP-bd"/>
</dbReference>
<dbReference type="GO" id="GO:0016887">
    <property type="term" value="F:ATP hydrolysis activity"/>
    <property type="evidence" value="ECO:0007669"/>
    <property type="project" value="InterPro"/>
</dbReference>
<reference evidence="7" key="1">
    <citation type="submission" date="2016-04" db="EMBL/GenBank/DDBJ databases">
        <authorList>
            <person name="Evans L.H."/>
            <person name="Alamgir A."/>
            <person name="Owens N."/>
            <person name="Weber N.D."/>
            <person name="Virtaneva K."/>
            <person name="Barbian K."/>
            <person name="Babar A."/>
            <person name="Rosenke K."/>
        </authorList>
    </citation>
    <scope>NUCLEOTIDE SEQUENCE</scope>
    <source>
        <strain evidence="7">86-2</strain>
    </source>
</reference>
<evidence type="ECO:0000256" key="1">
    <source>
        <dbReference type="ARBA" id="ARBA00022448"/>
    </source>
</evidence>
<dbReference type="RefSeq" id="WP_006842871.1">
    <property type="nucleotide sequence ID" value="NZ_CABTJG010000006.1"/>
</dbReference>
<proteinExistence type="inferred from homology"/>
<dbReference type="GeneID" id="78082152"/>
<dbReference type="InterPro" id="IPR017911">
    <property type="entry name" value="MacB-like_ATP-bd"/>
</dbReference>
<dbReference type="Pfam" id="PF00005">
    <property type="entry name" value="ABC_tran"/>
    <property type="match status" value="1"/>
</dbReference>
<dbReference type="PROSITE" id="PS00211">
    <property type="entry name" value="ABC_TRANSPORTER_1"/>
    <property type="match status" value="1"/>
</dbReference>
<keyword evidence="2" id="KW-0547">Nucleotide-binding</keyword>
<accession>A0A212IW64</accession>
<evidence type="ECO:0000259" key="6">
    <source>
        <dbReference type="PROSITE" id="PS50893"/>
    </source>
</evidence>
<feature type="domain" description="ABC transporter" evidence="6">
    <location>
        <begin position="4"/>
        <end position="221"/>
    </location>
</feature>
<dbReference type="SMART" id="SM00382">
    <property type="entry name" value="AAA"/>
    <property type="match status" value="1"/>
</dbReference>
<keyword evidence="1" id="KW-0813">Transport</keyword>
<dbReference type="GO" id="GO:0005524">
    <property type="term" value="F:ATP binding"/>
    <property type="evidence" value="ECO:0007669"/>
    <property type="project" value="UniProtKB-KW"/>
</dbReference>
<dbReference type="PANTHER" id="PTHR42798:SF6">
    <property type="entry name" value="CELL DIVISION ATP-BINDING PROTEIN FTSE"/>
    <property type="match status" value="1"/>
</dbReference>
<gene>
    <name evidence="7" type="ORF">KL86DYS2_10189</name>
</gene>